<name>A0A378TTM7_MORLA</name>
<evidence type="ECO:0000256" key="1">
    <source>
        <dbReference type="SAM" id="SignalP"/>
    </source>
</evidence>
<dbReference type="AlphaFoldDB" id="A0A378TTM7"/>
<feature type="signal peptide" evidence="1">
    <location>
        <begin position="1"/>
        <end position="26"/>
    </location>
</feature>
<dbReference type="Proteomes" id="UP000254437">
    <property type="component" value="Unassembled WGS sequence"/>
</dbReference>
<feature type="chain" id="PRO_5016797177" evidence="1">
    <location>
        <begin position="27"/>
        <end position="277"/>
    </location>
</feature>
<gene>
    <name evidence="2" type="ORF">NCTC10359_02535</name>
</gene>
<dbReference type="RefSeq" id="WP_258556959.1">
    <property type="nucleotide sequence ID" value="NZ_UGQU01000004.1"/>
</dbReference>
<dbReference type="EMBL" id="UGQU01000004">
    <property type="protein sequence ID" value="STZ64087.1"/>
    <property type="molecule type" value="Genomic_DNA"/>
</dbReference>
<protein>
    <submittedName>
        <fullName evidence="2">Uncharacterized protein conserved in bacteria</fullName>
    </submittedName>
</protein>
<proteinExistence type="predicted"/>
<keyword evidence="1" id="KW-0732">Signal</keyword>
<evidence type="ECO:0000313" key="2">
    <source>
        <dbReference type="EMBL" id="STZ64087.1"/>
    </source>
</evidence>
<sequence length="277" mass="28791">MTIQMLRGGVAVLSLTALSVAMSAHAMLPTPTETPALNQTNAGGEISYTANPQANPNAPTLNTPTAGRVVTVAPQSTPIYNPLGQNPAPAVIPMAVSPLQAPVTFPAPNIPASPATPATASTAYATGIQNPVQQASAQTQAPQRQGSSAGIQSVVNAFIVQNINGQETLTPINAGTPVKSGDILEYQGLFTNNSSERVRSMDVTLSIADGLELVGGIHPRFPHATIDGSRFVRSPIRANIGGQVQELPLSDYKALRWTLEDIGLGGTSVVKYRAKVK</sequence>
<reference evidence="2 3" key="1">
    <citation type="submission" date="2018-06" db="EMBL/GenBank/DDBJ databases">
        <authorList>
            <consortium name="Pathogen Informatics"/>
            <person name="Doyle S."/>
        </authorList>
    </citation>
    <scope>NUCLEOTIDE SEQUENCE [LARGE SCALE GENOMIC DNA]</scope>
    <source>
        <strain evidence="2 3">NCTC10359</strain>
    </source>
</reference>
<evidence type="ECO:0000313" key="3">
    <source>
        <dbReference type="Proteomes" id="UP000254437"/>
    </source>
</evidence>
<accession>A0A378TTM7</accession>
<organism evidence="2 3">
    <name type="scientific">Moraxella lacunata</name>
    <dbReference type="NCBI Taxonomy" id="477"/>
    <lineage>
        <taxon>Bacteria</taxon>
        <taxon>Pseudomonadati</taxon>
        <taxon>Pseudomonadota</taxon>
        <taxon>Gammaproteobacteria</taxon>
        <taxon>Moraxellales</taxon>
        <taxon>Moraxellaceae</taxon>
        <taxon>Moraxella</taxon>
    </lineage>
</organism>